<sequence>MALPGLTSGGSVGEVVLGCLSTTWAFGGERRCNLELFAGCGRRRGKAVLGGGAGGAGTSRLGWVSEPGKPGKPGQGAPQAVWWGAGTGELVWIPAGTTGSVTGGRDGTGRVWRRLVGGDLAPAASGGSPRLCGCSPRGVAAAMREVEGGGGRDRREEQDDEREGCQLPFKALDAIALPPDVSMYYPPEQRTRIARHPYTPSHVPVRAS</sequence>
<dbReference type="Proteomes" id="UP001638806">
    <property type="component" value="Unassembled WGS sequence"/>
</dbReference>
<accession>A0ACC4DT68</accession>
<protein>
    <submittedName>
        <fullName evidence="1">Uncharacterized protein</fullName>
    </submittedName>
</protein>
<organism evidence="1 2">
    <name type="scientific">Purpureocillium lilacinum</name>
    <name type="common">Paecilomyces lilacinus</name>
    <dbReference type="NCBI Taxonomy" id="33203"/>
    <lineage>
        <taxon>Eukaryota</taxon>
        <taxon>Fungi</taxon>
        <taxon>Dikarya</taxon>
        <taxon>Ascomycota</taxon>
        <taxon>Pezizomycotina</taxon>
        <taxon>Sordariomycetes</taxon>
        <taxon>Hypocreomycetidae</taxon>
        <taxon>Hypocreales</taxon>
        <taxon>Ophiocordycipitaceae</taxon>
        <taxon>Purpureocillium</taxon>
    </lineage>
</organism>
<gene>
    <name evidence="1" type="ORF">ACCO45_006916</name>
</gene>
<evidence type="ECO:0000313" key="1">
    <source>
        <dbReference type="EMBL" id="KAL3958754.1"/>
    </source>
</evidence>
<keyword evidence="2" id="KW-1185">Reference proteome</keyword>
<reference evidence="1" key="1">
    <citation type="submission" date="2024-12" db="EMBL/GenBank/DDBJ databases">
        <title>Comparative genomics and development of molecular markers within Purpureocillium lilacinum and among Purpureocillium species.</title>
        <authorList>
            <person name="Yeh Z.-Y."/>
            <person name="Ni N.-T."/>
            <person name="Lo P.-H."/>
            <person name="Mushyakhwo K."/>
            <person name="Lin C.-F."/>
            <person name="Nai Y.-S."/>
        </authorList>
    </citation>
    <scope>NUCLEOTIDE SEQUENCE</scope>
    <source>
        <strain evidence="1">NCHU-NPUST-175</strain>
    </source>
</reference>
<name>A0ACC4DT68_PURLI</name>
<comment type="caution">
    <text evidence="1">The sequence shown here is derived from an EMBL/GenBank/DDBJ whole genome shotgun (WGS) entry which is preliminary data.</text>
</comment>
<proteinExistence type="predicted"/>
<dbReference type="EMBL" id="JBGNUJ010000006">
    <property type="protein sequence ID" value="KAL3958754.1"/>
    <property type="molecule type" value="Genomic_DNA"/>
</dbReference>
<evidence type="ECO:0000313" key="2">
    <source>
        <dbReference type="Proteomes" id="UP001638806"/>
    </source>
</evidence>